<sequence length="97" mass="10788">AGIRSLSATHEQLIDHRLDRRPTRRAALLFHRVPAPPSTPKPIPRESVPEEERAKLEEALGTCQPAESDPDDDRKTAYVPVWLEDAVAHGHYGGCCK</sequence>
<comment type="caution">
    <text evidence="2">The sequence shown here is derived from an EMBL/GenBank/DDBJ whole genome shotgun (WGS) entry which is preliminary data.</text>
</comment>
<gene>
    <name evidence="2" type="ORF">B0H16DRAFT_1261396</name>
</gene>
<protein>
    <submittedName>
        <fullName evidence="2">Uncharacterized protein</fullName>
    </submittedName>
</protein>
<proteinExistence type="predicted"/>
<feature type="compositionally biased region" description="Basic and acidic residues" evidence="1">
    <location>
        <begin position="43"/>
        <end position="52"/>
    </location>
</feature>
<organism evidence="2 3">
    <name type="scientific">Mycena metata</name>
    <dbReference type="NCBI Taxonomy" id="1033252"/>
    <lineage>
        <taxon>Eukaryota</taxon>
        <taxon>Fungi</taxon>
        <taxon>Dikarya</taxon>
        <taxon>Basidiomycota</taxon>
        <taxon>Agaricomycotina</taxon>
        <taxon>Agaricomycetes</taxon>
        <taxon>Agaricomycetidae</taxon>
        <taxon>Agaricales</taxon>
        <taxon>Marasmiineae</taxon>
        <taxon>Mycenaceae</taxon>
        <taxon>Mycena</taxon>
    </lineage>
</organism>
<dbReference type="EMBL" id="JARKIB010000362">
    <property type="protein sequence ID" value="KAJ7712594.1"/>
    <property type="molecule type" value="Genomic_DNA"/>
</dbReference>
<accession>A0AAD7H5P0</accession>
<feature type="non-terminal residue" evidence="2">
    <location>
        <position position="97"/>
    </location>
</feature>
<evidence type="ECO:0000313" key="3">
    <source>
        <dbReference type="Proteomes" id="UP001215598"/>
    </source>
</evidence>
<feature type="non-terminal residue" evidence="2">
    <location>
        <position position="1"/>
    </location>
</feature>
<feature type="region of interest" description="Disordered" evidence="1">
    <location>
        <begin position="33"/>
        <end position="52"/>
    </location>
</feature>
<evidence type="ECO:0000256" key="1">
    <source>
        <dbReference type="SAM" id="MobiDB-lite"/>
    </source>
</evidence>
<evidence type="ECO:0000313" key="2">
    <source>
        <dbReference type="EMBL" id="KAJ7712594.1"/>
    </source>
</evidence>
<reference evidence="2" key="1">
    <citation type="submission" date="2023-03" db="EMBL/GenBank/DDBJ databases">
        <title>Massive genome expansion in bonnet fungi (Mycena s.s.) driven by repeated elements and novel gene families across ecological guilds.</title>
        <authorList>
            <consortium name="Lawrence Berkeley National Laboratory"/>
            <person name="Harder C.B."/>
            <person name="Miyauchi S."/>
            <person name="Viragh M."/>
            <person name="Kuo A."/>
            <person name="Thoen E."/>
            <person name="Andreopoulos B."/>
            <person name="Lu D."/>
            <person name="Skrede I."/>
            <person name="Drula E."/>
            <person name="Henrissat B."/>
            <person name="Morin E."/>
            <person name="Kohler A."/>
            <person name="Barry K."/>
            <person name="LaButti K."/>
            <person name="Morin E."/>
            <person name="Salamov A."/>
            <person name="Lipzen A."/>
            <person name="Mereny Z."/>
            <person name="Hegedus B."/>
            <person name="Baldrian P."/>
            <person name="Stursova M."/>
            <person name="Weitz H."/>
            <person name="Taylor A."/>
            <person name="Grigoriev I.V."/>
            <person name="Nagy L.G."/>
            <person name="Martin F."/>
            <person name="Kauserud H."/>
        </authorList>
    </citation>
    <scope>NUCLEOTIDE SEQUENCE</scope>
    <source>
        <strain evidence="2">CBHHK182m</strain>
    </source>
</reference>
<name>A0AAD7H5P0_9AGAR</name>
<dbReference type="Proteomes" id="UP001215598">
    <property type="component" value="Unassembled WGS sequence"/>
</dbReference>
<dbReference type="AlphaFoldDB" id="A0AAD7H5P0"/>
<keyword evidence="3" id="KW-1185">Reference proteome</keyword>